<protein>
    <submittedName>
        <fullName evidence="1">Uncharacterized protein</fullName>
    </submittedName>
</protein>
<evidence type="ECO:0000313" key="1">
    <source>
        <dbReference type="EMBL" id="CAD8073400.1"/>
    </source>
</evidence>
<keyword evidence="2" id="KW-1185">Reference proteome</keyword>
<dbReference type="EMBL" id="CAJJDM010000051">
    <property type="protein sequence ID" value="CAD8073400.1"/>
    <property type="molecule type" value="Genomic_DNA"/>
</dbReference>
<sequence length="106" mass="12385">MGNSKMEKAFIQLHLLVLKELKYGRLKQYGDSSRKMKVRVTKPNYHSYRVSWNFLANLLAVSCESKKMDEKQAIITSREVRIYQNQNGSWVAKGNIQVANFIRDMD</sequence>
<gene>
    <name evidence="1" type="ORF">PPRIM_AZ9-3.1.T0510015</name>
</gene>
<comment type="caution">
    <text evidence="1">The sequence shown here is derived from an EMBL/GenBank/DDBJ whole genome shotgun (WGS) entry which is preliminary data.</text>
</comment>
<proteinExistence type="predicted"/>
<organism evidence="1 2">
    <name type="scientific">Paramecium primaurelia</name>
    <dbReference type="NCBI Taxonomy" id="5886"/>
    <lineage>
        <taxon>Eukaryota</taxon>
        <taxon>Sar</taxon>
        <taxon>Alveolata</taxon>
        <taxon>Ciliophora</taxon>
        <taxon>Intramacronucleata</taxon>
        <taxon>Oligohymenophorea</taxon>
        <taxon>Peniculida</taxon>
        <taxon>Parameciidae</taxon>
        <taxon>Paramecium</taxon>
    </lineage>
</organism>
<name>A0A8S1LZE5_PARPR</name>
<accession>A0A8S1LZE5</accession>
<dbReference type="Proteomes" id="UP000688137">
    <property type="component" value="Unassembled WGS sequence"/>
</dbReference>
<evidence type="ECO:0000313" key="2">
    <source>
        <dbReference type="Proteomes" id="UP000688137"/>
    </source>
</evidence>
<dbReference type="AlphaFoldDB" id="A0A8S1LZE5"/>
<reference evidence="1" key="1">
    <citation type="submission" date="2021-01" db="EMBL/GenBank/DDBJ databases">
        <authorList>
            <consortium name="Genoscope - CEA"/>
            <person name="William W."/>
        </authorList>
    </citation>
    <scope>NUCLEOTIDE SEQUENCE</scope>
</reference>